<evidence type="ECO:0000313" key="3">
    <source>
        <dbReference type="Proteomes" id="UP001595604"/>
    </source>
</evidence>
<dbReference type="PRINTS" id="PR00080">
    <property type="entry name" value="SDRFAMILY"/>
</dbReference>
<name>A0ABV7IQ31_9SPHN</name>
<dbReference type="InterPro" id="IPR036291">
    <property type="entry name" value="NAD(P)-bd_dom_sf"/>
</dbReference>
<sequence length="258" mass="26729">MEFHEKAVLVTGASSGIGEHIARRFVAEGARVMGVGRSEERLAALAAELGEAFVPHAAELSDMDAVEGAVNAAVARFGGLDVLVNNAGIAAMGLALSETIESWRKTMAIDLDAVFWASRIALPHLIERKGCIVNTGSLSGVAADFGLTAYCVAKAGVIELTRCLAIDYAGEGIRVNCVSPGSTLTPMSAGVPQVLTDAYRASIPMGRQGQPGEIADAVLYLASPRASFITGQNLLVDGGISAHTGQPNIPALFARLRG</sequence>
<dbReference type="RefSeq" id="WP_379509114.1">
    <property type="nucleotide sequence ID" value="NZ_JBHRTQ010000005.1"/>
</dbReference>
<dbReference type="PANTHER" id="PTHR43975">
    <property type="entry name" value="ZGC:101858"/>
    <property type="match status" value="1"/>
</dbReference>
<dbReference type="EMBL" id="JBHRTQ010000005">
    <property type="protein sequence ID" value="MFC3173729.1"/>
    <property type="molecule type" value="Genomic_DNA"/>
</dbReference>
<dbReference type="InterPro" id="IPR002347">
    <property type="entry name" value="SDR_fam"/>
</dbReference>
<accession>A0ABV7IQ31</accession>
<dbReference type="SUPFAM" id="SSF51735">
    <property type="entry name" value="NAD(P)-binding Rossmann-fold domains"/>
    <property type="match status" value="1"/>
</dbReference>
<gene>
    <name evidence="2" type="ORF">ACFOD9_05635</name>
</gene>
<dbReference type="SMART" id="SM00822">
    <property type="entry name" value="PKS_KR"/>
    <property type="match status" value="1"/>
</dbReference>
<dbReference type="EC" id="1.1.1.-" evidence="2"/>
<protein>
    <submittedName>
        <fullName evidence="2">SDR family NAD(P)-dependent oxidoreductase</fullName>
        <ecNumber evidence="2">1.1.1.-</ecNumber>
    </submittedName>
</protein>
<organism evidence="2 3">
    <name type="scientific">Novosphingobium bradum</name>
    <dbReference type="NCBI Taxonomy" id="1737444"/>
    <lineage>
        <taxon>Bacteria</taxon>
        <taxon>Pseudomonadati</taxon>
        <taxon>Pseudomonadota</taxon>
        <taxon>Alphaproteobacteria</taxon>
        <taxon>Sphingomonadales</taxon>
        <taxon>Sphingomonadaceae</taxon>
        <taxon>Novosphingobium</taxon>
    </lineage>
</organism>
<dbReference type="PROSITE" id="PS00061">
    <property type="entry name" value="ADH_SHORT"/>
    <property type="match status" value="1"/>
</dbReference>
<evidence type="ECO:0000313" key="2">
    <source>
        <dbReference type="EMBL" id="MFC3173729.1"/>
    </source>
</evidence>
<dbReference type="PANTHER" id="PTHR43975:SF2">
    <property type="entry name" value="EG:BACR7A4.14 PROTEIN-RELATED"/>
    <property type="match status" value="1"/>
</dbReference>
<dbReference type="Pfam" id="PF13561">
    <property type="entry name" value="adh_short_C2"/>
    <property type="match status" value="1"/>
</dbReference>
<reference evidence="3" key="1">
    <citation type="journal article" date="2019" name="Int. J. Syst. Evol. Microbiol.">
        <title>The Global Catalogue of Microorganisms (GCM) 10K type strain sequencing project: providing services to taxonomists for standard genome sequencing and annotation.</title>
        <authorList>
            <consortium name="The Broad Institute Genomics Platform"/>
            <consortium name="The Broad Institute Genome Sequencing Center for Infectious Disease"/>
            <person name="Wu L."/>
            <person name="Ma J."/>
        </authorList>
    </citation>
    <scope>NUCLEOTIDE SEQUENCE [LARGE SCALE GENOMIC DNA]</scope>
    <source>
        <strain evidence="3">KCTC 42984</strain>
    </source>
</reference>
<dbReference type="InterPro" id="IPR057326">
    <property type="entry name" value="KR_dom"/>
</dbReference>
<dbReference type="GO" id="GO:0016491">
    <property type="term" value="F:oxidoreductase activity"/>
    <property type="evidence" value="ECO:0007669"/>
    <property type="project" value="UniProtKB-KW"/>
</dbReference>
<keyword evidence="2" id="KW-0560">Oxidoreductase</keyword>
<keyword evidence="3" id="KW-1185">Reference proteome</keyword>
<dbReference type="InterPro" id="IPR020904">
    <property type="entry name" value="Sc_DH/Rdtase_CS"/>
</dbReference>
<comment type="caution">
    <text evidence="2">The sequence shown here is derived from an EMBL/GenBank/DDBJ whole genome shotgun (WGS) entry which is preliminary data.</text>
</comment>
<dbReference type="NCBIfam" id="NF005559">
    <property type="entry name" value="PRK07231.1"/>
    <property type="match status" value="1"/>
</dbReference>
<dbReference type="Gene3D" id="3.40.50.720">
    <property type="entry name" value="NAD(P)-binding Rossmann-like Domain"/>
    <property type="match status" value="1"/>
</dbReference>
<dbReference type="CDD" id="cd05233">
    <property type="entry name" value="SDR_c"/>
    <property type="match status" value="1"/>
</dbReference>
<dbReference type="PRINTS" id="PR00081">
    <property type="entry name" value="GDHRDH"/>
</dbReference>
<proteinExistence type="predicted"/>
<evidence type="ECO:0000259" key="1">
    <source>
        <dbReference type="SMART" id="SM00822"/>
    </source>
</evidence>
<dbReference type="Proteomes" id="UP001595604">
    <property type="component" value="Unassembled WGS sequence"/>
</dbReference>
<feature type="domain" description="Ketoreductase" evidence="1">
    <location>
        <begin position="6"/>
        <end position="195"/>
    </location>
</feature>